<dbReference type="EMBL" id="VBSP01000080">
    <property type="protein sequence ID" value="TLQ38479.1"/>
    <property type="molecule type" value="Genomic_DNA"/>
</dbReference>
<feature type="domain" description="ABC transmembrane type-1" evidence="9">
    <location>
        <begin position="12"/>
        <end position="293"/>
    </location>
</feature>
<evidence type="ECO:0000259" key="9">
    <source>
        <dbReference type="PROSITE" id="PS50929"/>
    </source>
</evidence>
<organism evidence="10 11">
    <name type="scientific">Ruoffia tabacinasalis</name>
    <dbReference type="NCBI Taxonomy" id="87458"/>
    <lineage>
        <taxon>Bacteria</taxon>
        <taxon>Bacillati</taxon>
        <taxon>Bacillota</taxon>
        <taxon>Bacilli</taxon>
        <taxon>Lactobacillales</taxon>
        <taxon>Aerococcaceae</taxon>
        <taxon>Ruoffia</taxon>
    </lineage>
</organism>
<comment type="caution">
    <text evidence="10">The sequence shown here is derived from an EMBL/GenBank/DDBJ whole genome shotgun (WGS) entry which is preliminary data.</text>
</comment>
<keyword evidence="5 7" id="KW-1133">Transmembrane helix</keyword>
<dbReference type="InterPro" id="IPR027417">
    <property type="entry name" value="P-loop_NTPase"/>
</dbReference>
<evidence type="ECO:0000256" key="5">
    <source>
        <dbReference type="ARBA" id="ARBA00022989"/>
    </source>
</evidence>
<dbReference type="GO" id="GO:0005886">
    <property type="term" value="C:plasma membrane"/>
    <property type="evidence" value="ECO:0007669"/>
    <property type="project" value="UniProtKB-SubCell"/>
</dbReference>
<feature type="transmembrane region" description="Helical" evidence="7">
    <location>
        <begin position="264"/>
        <end position="285"/>
    </location>
</feature>
<keyword evidence="3" id="KW-0547">Nucleotide-binding</keyword>
<keyword evidence="2 7" id="KW-0812">Transmembrane</keyword>
<keyword evidence="4 10" id="KW-0067">ATP-binding</keyword>
<protein>
    <submittedName>
        <fullName evidence="10">ABC transporter ATP-binding protein</fullName>
    </submittedName>
</protein>
<reference evidence="10 11" key="1">
    <citation type="submission" date="2019-05" db="EMBL/GenBank/DDBJ databases">
        <title>The metagenome of a microbial culture collection derived from dairy environment covers the genomic content of the human microbiome.</title>
        <authorList>
            <person name="Roder T."/>
            <person name="Wuthrich D."/>
            <person name="Sattari Z."/>
            <person name="Von Ah U."/>
            <person name="Bar C."/>
            <person name="Ronchi F."/>
            <person name="Macpherson A.J."/>
            <person name="Ganal-Vonarburg S.C."/>
            <person name="Bruggmann R."/>
            <person name="Vergeres G."/>
        </authorList>
    </citation>
    <scope>NUCLEOTIDE SEQUENCE [LARGE SCALE GENOMIC DNA]</scope>
    <source>
        <strain evidence="10 11">FAM 24227</strain>
    </source>
</reference>
<evidence type="ECO:0000256" key="1">
    <source>
        <dbReference type="ARBA" id="ARBA00004651"/>
    </source>
</evidence>
<dbReference type="GO" id="GO:0015421">
    <property type="term" value="F:ABC-type oligopeptide transporter activity"/>
    <property type="evidence" value="ECO:0007669"/>
    <property type="project" value="TreeGrafter"/>
</dbReference>
<dbReference type="PANTHER" id="PTHR43394:SF1">
    <property type="entry name" value="ATP-BINDING CASSETTE SUB-FAMILY B MEMBER 10, MITOCHONDRIAL"/>
    <property type="match status" value="1"/>
</dbReference>
<feature type="transmembrane region" description="Helical" evidence="7">
    <location>
        <begin position="52"/>
        <end position="76"/>
    </location>
</feature>
<feature type="transmembrane region" description="Helical" evidence="7">
    <location>
        <begin position="233"/>
        <end position="258"/>
    </location>
</feature>
<gene>
    <name evidence="10" type="ORF">FEZ33_11870</name>
</gene>
<dbReference type="InterPro" id="IPR011527">
    <property type="entry name" value="ABC1_TM_dom"/>
</dbReference>
<dbReference type="PROSITE" id="PS50929">
    <property type="entry name" value="ABC_TM1F"/>
    <property type="match status" value="1"/>
</dbReference>
<accession>A0A5R9DSR0</accession>
<feature type="domain" description="ABC transporter" evidence="8">
    <location>
        <begin position="326"/>
        <end position="536"/>
    </location>
</feature>
<feature type="transmembrane region" description="Helical" evidence="7">
    <location>
        <begin position="122"/>
        <end position="143"/>
    </location>
</feature>
<evidence type="ECO:0000256" key="7">
    <source>
        <dbReference type="SAM" id="Phobius"/>
    </source>
</evidence>
<evidence type="ECO:0000256" key="6">
    <source>
        <dbReference type="ARBA" id="ARBA00023136"/>
    </source>
</evidence>
<dbReference type="Pfam" id="PF00005">
    <property type="entry name" value="ABC_tran"/>
    <property type="match status" value="1"/>
</dbReference>
<evidence type="ECO:0000256" key="2">
    <source>
        <dbReference type="ARBA" id="ARBA00022692"/>
    </source>
</evidence>
<dbReference type="PROSITE" id="PS00211">
    <property type="entry name" value="ABC_TRANSPORTER_1"/>
    <property type="match status" value="1"/>
</dbReference>
<dbReference type="SUPFAM" id="SSF90123">
    <property type="entry name" value="ABC transporter transmembrane region"/>
    <property type="match status" value="1"/>
</dbReference>
<dbReference type="GO" id="GO:0016887">
    <property type="term" value="F:ATP hydrolysis activity"/>
    <property type="evidence" value="ECO:0007669"/>
    <property type="project" value="InterPro"/>
</dbReference>
<evidence type="ECO:0000256" key="4">
    <source>
        <dbReference type="ARBA" id="ARBA00022840"/>
    </source>
</evidence>
<dbReference type="Gene3D" id="1.20.1560.10">
    <property type="entry name" value="ABC transporter type 1, transmembrane domain"/>
    <property type="match status" value="1"/>
</dbReference>
<dbReference type="SUPFAM" id="SSF52540">
    <property type="entry name" value="P-loop containing nucleoside triphosphate hydrolases"/>
    <property type="match status" value="1"/>
</dbReference>
<dbReference type="PANTHER" id="PTHR43394">
    <property type="entry name" value="ATP-DEPENDENT PERMEASE MDL1, MITOCHONDRIAL"/>
    <property type="match status" value="1"/>
</dbReference>
<name>A0A5R9DSR0_9LACT</name>
<dbReference type="CDD" id="cd03228">
    <property type="entry name" value="ABCC_MRP_Like"/>
    <property type="match status" value="1"/>
</dbReference>
<dbReference type="InterPro" id="IPR017871">
    <property type="entry name" value="ABC_transporter-like_CS"/>
</dbReference>
<keyword evidence="6 7" id="KW-0472">Membrane</keyword>
<dbReference type="Pfam" id="PF00664">
    <property type="entry name" value="ABC_membrane"/>
    <property type="match status" value="1"/>
</dbReference>
<evidence type="ECO:0000259" key="8">
    <source>
        <dbReference type="PROSITE" id="PS50893"/>
    </source>
</evidence>
<dbReference type="InterPro" id="IPR003593">
    <property type="entry name" value="AAA+_ATPase"/>
</dbReference>
<dbReference type="Proteomes" id="UP000306420">
    <property type="component" value="Unassembled WGS sequence"/>
</dbReference>
<comment type="subcellular location">
    <subcellularLocation>
        <location evidence="1">Cell membrane</location>
        <topology evidence="1">Multi-pass membrane protein</topology>
    </subcellularLocation>
</comment>
<dbReference type="AlphaFoldDB" id="A0A5R9DSR0"/>
<dbReference type="GO" id="GO:0005524">
    <property type="term" value="F:ATP binding"/>
    <property type="evidence" value="ECO:0007669"/>
    <property type="project" value="UniProtKB-KW"/>
</dbReference>
<sequence>MKIFRKHPIYLIIILILTVCSSASSVYAGYSLGLLYESLEQTSFQLLFRNSFFIISIWILSIAINYILDCMIAYTLKVINVDIRKTYTHDISNLKYRDYTRNNTGYYISRLTNDIERFDESALLSIFSLMGNMLKMLFSFIAITSMHSYLAYFTIASTFIMLIIPNITKPIIGKYSNNVSNRQEAFVGILNETFSNYIVFKTNNLMKKFRDRINNESNNLEQDKLKFQFIKDLIMRINSAINILFQIGTLMFTVYLVINNAVYPGAILSIANLVGVFFSSSLGVFNDIVTYNSSKPITNKLSEFDWLNEQDYNTASVALTDQIQSIKSGKLSFNYDENMSIFNDINLTFEFPNKYVIIGESGSGKSTLLKCIAGLYESYSGKIFYNNFPLKELNLPDVWNQVVYLDQTSTLFTGTIKENLTLGEEYSEEEIIEVLERVNAYNFVCSNDEGLDYMVTEGGKNFSGGQKQRLAIARGLLRKPRILLIDEATSALDERNKKLIESTILQDPELMVIMISHNINQDTEAYIDKIIQLDDIQ</sequence>
<dbReference type="InterPro" id="IPR036640">
    <property type="entry name" value="ABC1_TM_sf"/>
</dbReference>
<dbReference type="SMART" id="SM00382">
    <property type="entry name" value="AAA"/>
    <property type="match status" value="1"/>
</dbReference>
<proteinExistence type="predicted"/>
<dbReference type="PROSITE" id="PS50893">
    <property type="entry name" value="ABC_TRANSPORTER_2"/>
    <property type="match status" value="1"/>
</dbReference>
<dbReference type="RefSeq" id="WP_138405579.1">
    <property type="nucleotide sequence ID" value="NZ_VBSP01000080.1"/>
</dbReference>
<evidence type="ECO:0000313" key="10">
    <source>
        <dbReference type="EMBL" id="TLQ38479.1"/>
    </source>
</evidence>
<dbReference type="InterPro" id="IPR039421">
    <property type="entry name" value="Type_1_exporter"/>
</dbReference>
<evidence type="ECO:0000256" key="3">
    <source>
        <dbReference type="ARBA" id="ARBA00022741"/>
    </source>
</evidence>
<dbReference type="Gene3D" id="3.40.50.300">
    <property type="entry name" value="P-loop containing nucleotide triphosphate hydrolases"/>
    <property type="match status" value="1"/>
</dbReference>
<feature type="transmembrane region" description="Helical" evidence="7">
    <location>
        <begin position="149"/>
        <end position="167"/>
    </location>
</feature>
<dbReference type="InterPro" id="IPR003439">
    <property type="entry name" value="ABC_transporter-like_ATP-bd"/>
</dbReference>
<evidence type="ECO:0000313" key="11">
    <source>
        <dbReference type="Proteomes" id="UP000306420"/>
    </source>
</evidence>
<dbReference type="OrthoDB" id="2138997at2"/>